<gene>
    <name evidence="5" type="ORF">QBC34DRAFT_457144</name>
</gene>
<evidence type="ECO:0000256" key="2">
    <source>
        <dbReference type="ARBA" id="ARBA00023239"/>
    </source>
</evidence>
<sequence length="333" mass="36686">MPPPLIALEEHFFSSAVPPSLTTLYSEQLKHLPNVHANLLSLTTTRLTHMNAGGIALQIVSHAPGLSSCPPSASRAANDQLHAAITSPSAPNRLAGLAVLCMDSPPDAASELRRAVTSLHFVGALVDNTSSAGHFFDGPEYDIFWSAAEELDVPVYLHPTFPAPDAAQRYQGNYSDAAARSLASSGMGWHAETGMHVLRLFASGLFDRRPRLKVIVGHMGEMIPFMLERICVLSRRWGEYARDFRTVYRENIWITTSGVWSIDPMRCILANTPIDRILYSVDYPFQQNEVGLQWMRDLEESGLVDGEQLKAIAYGNAEKLLRVTAPKGEEWSS</sequence>
<evidence type="ECO:0000313" key="6">
    <source>
        <dbReference type="Proteomes" id="UP001321760"/>
    </source>
</evidence>
<organism evidence="5 6">
    <name type="scientific">Podospora aff. communis PSN243</name>
    <dbReference type="NCBI Taxonomy" id="3040156"/>
    <lineage>
        <taxon>Eukaryota</taxon>
        <taxon>Fungi</taxon>
        <taxon>Dikarya</taxon>
        <taxon>Ascomycota</taxon>
        <taxon>Pezizomycotina</taxon>
        <taxon>Sordariomycetes</taxon>
        <taxon>Sordariomycetidae</taxon>
        <taxon>Sordariales</taxon>
        <taxon>Podosporaceae</taxon>
        <taxon>Podospora</taxon>
    </lineage>
</organism>
<proteinExistence type="inferred from homology"/>
<keyword evidence="2 3" id="KW-0456">Lyase</keyword>
<dbReference type="InterPro" id="IPR032465">
    <property type="entry name" value="ACMSD"/>
</dbReference>
<evidence type="ECO:0000256" key="1">
    <source>
        <dbReference type="ARBA" id="ARBA00022793"/>
    </source>
</evidence>
<feature type="domain" description="Amidohydrolase-related" evidence="4">
    <location>
        <begin position="81"/>
        <end position="322"/>
    </location>
</feature>
<dbReference type="InterPro" id="IPR032466">
    <property type="entry name" value="Metal_Hydrolase"/>
</dbReference>
<dbReference type="SUPFAM" id="SSF51556">
    <property type="entry name" value="Metallo-dependent hydrolases"/>
    <property type="match status" value="1"/>
</dbReference>
<comment type="caution">
    <text evidence="5">The sequence shown here is derived from an EMBL/GenBank/DDBJ whole genome shotgun (WGS) entry which is preliminary data.</text>
</comment>
<dbReference type="GO" id="GO:0016787">
    <property type="term" value="F:hydrolase activity"/>
    <property type="evidence" value="ECO:0007669"/>
    <property type="project" value="InterPro"/>
</dbReference>
<dbReference type="Pfam" id="PF04909">
    <property type="entry name" value="Amidohydro_2"/>
    <property type="match status" value="1"/>
</dbReference>
<name>A0AAV9GV18_9PEZI</name>
<dbReference type="GO" id="GO:0019748">
    <property type="term" value="P:secondary metabolic process"/>
    <property type="evidence" value="ECO:0007669"/>
    <property type="project" value="TreeGrafter"/>
</dbReference>
<dbReference type="PANTHER" id="PTHR21240:SF30">
    <property type="entry name" value="AMIDOHYDROLASE-RELATED DOMAIN-CONTAINING PROTEIN-RELATED"/>
    <property type="match status" value="1"/>
</dbReference>
<dbReference type="PANTHER" id="PTHR21240">
    <property type="entry name" value="2-AMINO-3-CARBOXYLMUCONATE-6-SEMIALDEHYDE DECARBOXYLASE"/>
    <property type="match status" value="1"/>
</dbReference>
<accession>A0AAV9GV18</accession>
<dbReference type="AlphaFoldDB" id="A0AAV9GV18"/>
<reference evidence="5" key="1">
    <citation type="journal article" date="2023" name="Mol. Phylogenet. Evol.">
        <title>Genome-scale phylogeny and comparative genomics of the fungal order Sordariales.</title>
        <authorList>
            <person name="Hensen N."/>
            <person name="Bonometti L."/>
            <person name="Westerberg I."/>
            <person name="Brannstrom I.O."/>
            <person name="Guillou S."/>
            <person name="Cros-Aarteil S."/>
            <person name="Calhoun S."/>
            <person name="Haridas S."/>
            <person name="Kuo A."/>
            <person name="Mondo S."/>
            <person name="Pangilinan J."/>
            <person name="Riley R."/>
            <person name="LaButti K."/>
            <person name="Andreopoulos B."/>
            <person name="Lipzen A."/>
            <person name="Chen C."/>
            <person name="Yan M."/>
            <person name="Daum C."/>
            <person name="Ng V."/>
            <person name="Clum A."/>
            <person name="Steindorff A."/>
            <person name="Ohm R.A."/>
            <person name="Martin F."/>
            <person name="Silar P."/>
            <person name="Natvig D.O."/>
            <person name="Lalanne C."/>
            <person name="Gautier V."/>
            <person name="Ament-Velasquez S.L."/>
            <person name="Kruys A."/>
            <person name="Hutchinson M.I."/>
            <person name="Powell A.J."/>
            <person name="Barry K."/>
            <person name="Miller A.N."/>
            <person name="Grigoriev I.V."/>
            <person name="Debuchy R."/>
            <person name="Gladieux P."/>
            <person name="Hiltunen Thoren M."/>
            <person name="Johannesson H."/>
        </authorList>
    </citation>
    <scope>NUCLEOTIDE SEQUENCE</scope>
    <source>
        <strain evidence="5">PSN243</strain>
    </source>
</reference>
<reference evidence="5" key="2">
    <citation type="submission" date="2023-05" db="EMBL/GenBank/DDBJ databases">
        <authorList>
            <consortium name="Lawrence Berkeley National Laboratory"/>
            <person name="Steindorff A."/>
            <person name="Hensen N."/>
            <person name="Bonometti L."/>
            <person name="Westerberg I."/>
            <person name="Brannstrom I.O."/>
            <person name="Guillou S."/>
            <person name="Cros-Aarteil S."/>
            <person name="Calhoun S."/>
            <person name="Haridas S."/>
            <person name="Kuo A."/>
            <person name="Mondo S."/>
            <person name="Pangilinan J."/>
            <person name="Riley R."/>
            <person name="Labutti K."/>
            <person name="Andreopoulos B."/>
            <person name="Lipzen A."/>
            <person name="Chen C."/>
            <person name="Yanf M."/>
            <person name="Daum C."/>
            <person name="Ng V."/>
            <person name="Clum A."/>
            <person name="Ohm R."/>
            <person name="Martin F."/>
            <person name="Silar P."/>
            <person name="Natvig D."/>
            <person name="Lalanne C."/>
            <person name="Gautier V."/>
            <person name="Ament-Velasquez S.L."/>
            <person name="Kruys A."/>
            <person name="Hutchinson M.I."/>
            <person name="Powell A.J."/>
            <person name="Barry K."/>
            <person name="Miller A.N."/>
            <person name="Grigoriev I.V."/>
            <person name="Debuchy R."/>
            <person name="Gladieux P."/>
            <person name="Thoren M.H."/>
            <person name="Johannesson H."/>
        </authorList>
    </citation>
    <scope>NUCLEOTIDE SEQUENCE</scope>
    <source>
        <strain evidence="5">PSN243</strain>
    </source>
</reference>
<dbReference type="GO" id="GO:0005829">
    <property type="term" value="C:cytosol"/>
    <property type="evidence" value="ECO:0007669"/>
    <property type="project" value="TreeGrafter"/>
</dbReference>
<dbReference type="InterPro" id="IPR006680">
    <property type="entry name" value="Amidohydro-rel"/>
</dbReference>
<dbReference type="EMBL" id="MU865925">
    <property type="protein sequence ID" value="KAK4452171.1"/>
    <property type="molecule type" value="Genomic_DNA"/>
</dbReference>
<dbReference type="GO" id="GO:0016831">
    <property type="term" value="F:carboxy-lyase activity"/>
    <property type="evidence" value="ECO:0007669"/>
    <property type="project" value="UniProtKB-KW"/>
</dbReference>
<dbReference type="Gene3D" id="3.20.20.140">
    <property type="entry name" value="Metal-dependent hydrolases"/>
    <property type="match status" value="1"/>
</dbReference>
<protein>
    <submittedName>
        <fullName evidence="5">Amidohydrolase</fullName>
    </submittedName>
</protein>
<evidence type="ECO:0000313" key="5">
    <source>
        <dbReference type="EMBL" id="KAK4452171.1"/>
    </source>
</evidence>
<keyword evidence="1 3" id="KW-0210">Decarboxylase</keyword>
<keyword evidence="6" id="KW-1185">Reference proteome</keyword>
<comment type="similarity">
    <text evidence="3">Belongs to the metallo-dependent hydrolases superfamily.</text>
</comment>
<evidence type="ECO:0000256" key="3">
    <source>
        <dbReference type="RuleBase" id="RU366045"/>
    </source>
</evidence>
<dbReference type="Proteomes" id="UP001321760">
    <property type="component" value="Unassembled WGS sequence"/>
</dbReference>
<evidence type="ECO:0000259" key="4">
    <source>
        <dbReference type="Pfam" id="PF04909"/>
    </source>
</evidence>